<keyword evidence="2" id="KW-1185">Reference proteome</keyword>
<dbReference type="Pfam" id="PF21166">
    <property type="entry name" value="LSM12_LSM"/>
    <property type="match status" value="1"/>
</dbReference>
<dbReference type="GeneID" id="115632947"/>
<gene>
    <name evidence="3" type="primary">LOC115632947</name>
</gene>
<dbReference type="PANTHER" id="PTHR13542">
    <property type="entry name" value="LSM12 HOMOLOG"/>
    <property type="match status" value="1"/>
</dbReference>
<name>A0A6J2UFB8_DROLE</name>
<dbReference type="InterPro" id="IPR039683">
    <property type="entry name" value="Lsm12-like"/>
</dbReference>
<dbReference type="Proteomes" id="UP000504634">
    <property type="component" value="Unplaced"/>
</dbReference>
<dbReference type="PROSITE" id="PS52001">
    <property type="entry name" value="AD"/>
    <property type="match status" value="1"/>
</dbReference>
<proteinExistence type="predicted"/>
<dbReference type="SMART" id="SM00995">
    <property type="entry name" value="AD"/>
    <property type="match status" value="1"/>
</dbReference>
<organism evidence="2 3">
    <name type="scientific">Drosophila lebanonensis</name>
    <name type="common">Fruit fly</name>
    <name type="synonym">Scaptodrosophila lebanonensis</name>
    <dbReference type="NCBI Taxonomy" id="7225"/>
    <lineage>
        <taxon>Eukaryota</taxon>
        <taxon>Metazoa</taxon>
        <taxon>Ecdysozoa</taxon>
        <taxon>Arthropoda</taxon>
        <taxon>Hexapoda</taxon>
        <taxon>Insecta</taxon>
        <taxon>Pterygota</taxon>
        <taxon>Neoptera</taxon>
        <taxon>Endopterygota</taxon>
        <taxon>Diptera</taxon>
        <taxon>Brachycera</taxon>
        <taxon>Muscomorpha</taxon>
        <taxon>Ephydroidea</taxon>
        <taxon>Drosophilidae</taxon>
        <taxon>Scaptodrosophila</taxon>
    </lineage>
</organism>
<feature type="domain" description="AD" evidence="1">
    <location>
        <begin position="95"/>
        <end position="195"/>
    </location>
</feature>
<dbReference type="InterPro" id="IPR019181">
    <property type="entry name" value="LSM12_ABD"/>
</dbReference>
<dbReference type="RefSeq" id="XP_030386103.1">
    <property type="nucleotide sequence ID" value="XM_030530243.1"/>
</dbReference>
<sequence>MSSTPVANAMMPCFNVGSIVRCISCFDDVITGEVTAFDHSVKMLMLKCPRTGLDNTTAVGDQQKLCHMSIVNLSLCKEVEILEEAKPPASPETPARLNLSLLQQRLSHNLEQRRLFLKSCNPQASAVGQALYRYLSKHFSNKDLNWLGADIQVLQQVIIGSPYNASNIIVSDPGKSERLAQYLSRVIDKFLTQPGAQAMEDQQEK</sequence>
<reference evidence="3" key="1">
    <citation type="submission" date="2025-08" db="UniProtKB">
        <authorList>
            <consortium name="RefSeq"/>
        </authorList>
    </citation>
    <scope>IDENTIFICATION</scope>
    <source>
        <strain evidence="3">11010-0011.00</strain>
        <tissue evidence="3">Whole body</tissue>
    </source>
</reference>
<accession>A0A6J2UFB8</accession>
<evidence type="ECO:0000313" key="3">
    <source>
        <dbReference type="RefSeq" id="XP_030386103.1"/>
    </source>
</evidence>
<dbReference type="InterPro" id="IPR047574">
    <property type="entry name" value="AD"/>
</dbReference>
<dbReference type="OrthoDB" id="1057137at2759"/>
<dbReference type="AlphaFoldDB" id="A0A6J2UFB8"/>
<evidence type="ECO:0000259" key="1">
    <source>
        <dbReference type="PROSITE" id="PS52001"/>
    </source>
</evidence>
<evidence type="ECO:0000313" key="2">
    <source>
        <dbReference type="Proteomes" id="UP000504634"/>
    </source>
</evidence>
<protein>
    <submittedName>
        <fullName evidence="3">Protein LSM12 homolog B</fullName>
    </submittedName>
</protein>
<dbReference type="Pfam" id="PF09793">
    <property type="entry name" value="AD"/>
    <property type="match status" value="1"/>
</dbReference>
<dbReference type="InterPro" id="IPR048478">
    <property type="entry name" value="LSM12_LSM"/>
</dbReference>